<name>A0ABY3RKD3_9BRAD</name>
<dbReference type="RefSeq" id="WP_231326799.1">
    <property type="nucleotide sequence ID" value="NZ_CP088156.1"/>
</dbReference>
<feature type="domain" description="DUF559" evidence="2">
    <location>
        <begin position="11"/>
        <end position="117"/>
    </location>
</feature>
<dbReference type="Gene3D" id="3.40.960.10">
    <property type="entry name" value="VSR Endonuclease"/>
    <property type="match status" value="1"/>
</dbReference>
<dbReference type="Proteomes" id="UP001431010">
    <property type="component" value="Chromosome"/>
</dbReference>
<evidence type="ECO:0000259" key="2">
    <source>
        <dbReference type="Pfam" id="PF04480"/>
    </source>
</evidence>
<accession>A0ABY3RKD3</accession>
<keyword evidence="3" id="KW-0378">Hydrolase</keyword>
<dbReference type="InterPro" id="IPR047216">
    <property type="entry name" value="Endonuclease_DUF559_bact"/>
</dbReference>
<sequence length="143" mass="16443">MGKRPISDFKRQTAKRLRENTTAAEDILWRHLRRLEIDRTHFRRQVVIGPYVADFACLARRLIIEVDGSQHGEDANIQRDEIRTRWLNSEGYRVLRFWNNDVMTRTEAVLEAIHAEIAVTPPRPPMAGDPPPPGEGGSSCRET</sequence>
<dbReference type="Pfam" id="PF04480">
    <property type="entry name" value="DUF559"/>
    <property type="match status" value="1"/>
</dbReference>
<dbReference type="InterPro" id="IPR007569">
    <property type="entry name" value="DUF559"/>
</dbReference>
<feature type="region of interest" description="Disordered" evidence="1">
    <location>
        <begin position="120"/>
        <end position="143"/>
    </location>
</feature>
<dbReference type="CDD" id="cd01038">
    <property type="entry name" value="Endonuclease_DUF559"/>
    <property type="match status" value="1"/>
</dbReference>
<keyword evidence="4" id="KW-1185">Reference proteome</keyword>
<organism evidence="3 4">
    <name type="scientific">Bradyrhizobium ontarionense</name>
    <dbReference type="NCBI Taxonomy" id="2898149"/>
    <lineage>
        <taxon>Bacteria</taxon>
        <taxon>Pseudomonadati</taxon>
        <taxon>Pseudomonadota</taxon>
        <taxon>Alphaproteobacteria</taxon>
        <taxon>Hyphomicrobiales</taxon>
        <taxon>Nitrobacteraceae</taxon>
        <taxon>Bradyrhizobium</taxon>
    </lineage>
</organism>
<dbReference type="SUPFAM" id="SSF52980">
    <property type="entry name" value="Restriction endonuclease-like"/>
    <property type="match status" value="1"/>
</dbReference>
<keyword evidence="3" id="KW-0255">Endonuclease</keyword>
<feature type="compositionally biased region" description="Pro residues" evidence="1">
    <location>
        <begin position="121"/>
        <end position="134"/>
    </location>
</feature>
<evidence type="ECO:0000313" key="3">
    <source>
        <dbReference type="EMBL" id="UFZ07347.1"/>
    </source>
</evidence>
<evidence type="ECO:0000256" key="1">
    <source>
        <dbReference type="SAM" id="MobiDB-lite"/>
    </source>
</evidence>
<protein>
    <submittedName>
        <fullName evidence="3">Endonuclease domain-containing protein</fullName>
    </submittedName>
</protein>
<dbReference type="GO" id="GO:0004519">
    <property type="term" value="F:endonuclease activity"/>
    <property type="evidence" value="ECO:0007669"/>
    <property type="project" value="UniProtKB-KW"/>
</dbReference>
<keyword evidence="3" id="KW-0540">Nuclease</keyword>
<gene>
    <name evidence="3" type="ORF">LQG66_13995</name>
</gene>
<proteinExistence type="predicted"/>
<dbReference type="PANTHER" id="PTHR38590:SF1">
    <property type="entry name" value="BLL0828 PROTEIN"/>
    <property type="match status" value="1"/>
</dbReference>
<reference evidence="3" key="1">
    <citation type="journal article" date="2024" name="Antonie Van Leeuwenhoek">
        <title>Bradyrhizobium ontarionense sp. nov., a novel bacterial symbiont isolated from Aeschynomene indica (Indian jointvetch), harbours photosynthesis, nitrogen fixation and nitrous oxide (N2O) reductase genes.</title>
        <authorList>
            <person name="Bromfield E.S.P."/>
            <person name="Cloutier S."/>
        </authorList>
    </citation>
    <scope>NUCLEOTIDE SEQUENCE</scope>
    <source>
        <strain evidence="3">A19</strain>
    </source>
</reference>
<dbReference type="EMBL" id="CP088156">
    <property type="protein sequence ID" value="UFZ07347.1"/>
    <property type="molecule type" value="Genomic_DNA"/>
</dbReference>
<dbReference type="InterPro" id="IPR011335">
    <property type="entry name" value="Restrct_endonuc-II-like"/>
</dbReference>
<dbReference type="PANTHER" id="PTHR38590">
    <property type="entry name" value="BLL0828 PROTEIN"/>
    <property type="match status" value="1"/>
</dbReference>
<evidence type="ECO:0000313" key="4">
    <source>
        <dbReference type="Proteomes" id="UP001431010"/>
    </source>
</evidence>